<comment type="caution">
    <text evidence="9">The sequence shown here is derived from an EMBL/GenBank/DDBJ whole genome shotgun (WGS) entry which is preliminary data.</text>
</comment>
<dbReference type="Gene3D" id="2.40.110.10">
    <property type="entry name" value="Butyryl-CoA Dehydrogenase, subunit A, domain 2"/>
    <property type="match status" value="2"/>
</dbReference>
<evidence type="ECO:0000259" key="7">
    <source>
        <dbReference type="Pfam" id="PF02770"/>
    </source>
</evidence>
<dbReference type="PANTHER" id="PTHR43292:SF4">
    <property type="entry name" value="ACYL-COA DEHYDROGENASE FADE34"/>
    <property type="match status" value="1"/>
</dbReference>
<feature type="domain" description="Acyl-CoA dehydrogenase/oxidase N-terminal" evidence="8">
    <location>
        <begin position="6"/>
        <end position="115"/>
    </location>
</feature>
<dbReference type="Proteomes" id="UP000616724">
    <property type="component" value="Unassembled WGS sequence"/>
</dbReference>
<dbReference type="InterPro" id="IPR009100">
    <property type="entry name" value="AcylCoA_DH/oxidase_NM_dom_sf"/>
</dbReference>
<dbReference type="Gene3D" id="1.10.540.10">
    <property type="entry name" value="Acyl-CoA dehydrogenase/oxidase, N-terminal domain"/>
    <property type="match status" value="2"/>
</dbReference>
<feature type="domain" description="Acyl-CoA oxidase/dehydrogenase middle" evidence="7">
    <location>
        <begin position="466"/>
        <end position="560"/>
    </location>
</feature>
<dbReference type="InterPro" id="IPR046373">
    <property type="entry name" value="Acyl-CoA_Oxase/DH_mid-dom_sf"/>
</dbReference>
<dbReference type="Gene3D" id="1.20.140.10">
    <property type="entry name" value="Butyryl-CoA Dehydrogenase, subunit A, domain 3"/>
    <property type="match status" value="2"/>
</dbReference>
<keyword evidence="10" id="KW-1185">Reference proteome</keyword>
<dbReference type="SUPFAM" id="SSF56645">
    <property type="entry name" value="Acyl-CoA dehydrogenase NM domain-like"/>
    <property type="match status" value="2"/>
</dbReference>
<name>A0A8J3RH10_9ACTN</name>
<gene>
    <name evidence="9" type="ORF">Plo01_10040</name>
</gene>
<sequence length="732" mass="77084">MAIGLSEEHEALRESVSGWAERNIPSEVVRAVIAAEREERPGFWSGLADQGLLGLHIPEEHGGSGYGLLETAVAVEALGERVAPGPYVPTVFASAAILASDGKAHAELLPGLADGTLTGAVALSGSITGTRGEDGALTISGSAEPVLGGALADVLVLPVSTDRGEEWVAVDASAATVTPIKSLDLTRSAAKIEFDGAAVPAGRILDGLEGPAVLNLAAILLGAEAAGVASWCVTAAAEYAKVRVQFGRPIGQFQGVKHKASRMLVALEQARATVWDATRAEGRELDYAAAIAGVIAPDAAVQCAKDAVQIFGGIGYTYEHDVHLYYRRALTLRALLGPAAEWAESVASLALDGVAREMEIDLPEDAAALRESIRAEIAEIAKLEGAEQKRALAAGGFVMPHLPRPWGRDAKPLEQVLIFQELKAAKVKLPQMIIGAWVVPSIAMYGTAEQQERFLPKTLSGEMMWCQLFSEPGAGSDLAALQMKAEQVEGGWKLNGQKIWTSVAHFAEWGICIARNSSEGTKHEGITYFLVDMKAPGVTVRPLTEMTGENLFNEVFLDDVFVPDELVVGEVGQGWKVARNTLSNERVSLSSGSGGTGASVPDLIGLVKRLGRELTPAERQELAQVVCEGHSINALGLRVTLKQLTGGEPGADASVRKLVSTSHAQHVSECAVGLLGTAAVAAADMKLGDPGYWNRAVLATRAMTIYGGTTEVQLNIIAERMLGLPRDPEPGK</sequence>
<feature type="domain" description="Acyl-CoA dehydrogenase/oxidase C-terminal" evidence="6">
    <location>
        <begin position="572"/>
        <end position="722"/>
    </location>
</feature>
<evidence type="ECO:0000256" key="2">
    <source>
        <dbReference type="ARBA" id="ARBA00009347"/>
    </source>
</evidence>
<protein>
    <submittedName>
        <fullName evidence="9">Acyl-CoA dehydrogenase</fullName>
    </submittedName>
</protein>
<dbReference type="Pfam" id="PF02770">
    <property type="entry name" value="Acyl-CoA_dh_M"/>
    <property type="match status" value="1"/>
</dbReference>
<evidence type="ECO:0000259" key="8">
    <source>
        <dbReference type="Pfam" id="PF02771"/>
    </source>
</evidence>
<evidence type="ECO:0000256" key="5">
    <source>
        <dbReference type="ARBA" id="ARBA00023002"/>
    </source>
</evidence>
<dbReference type="PANTHER" id="PTHR43292">
    <property type="entry name" value="ACYL-COA DEHYDROGENASE"/>
    <property type="match status" value="1"/>
</dbReference>
<comment type="similarity">
    <text evidence="2">Belongs to the acyl-CoA dehydrogenase family.</text>
</comment>
<dbReference type="InterPro" id="IPR013786">
    <property type="entry name" value="AcylCoA_DH/ox_N"/>
</dbReference>
<keyword evidence="4" id="KW-0274">FAD</keyword>
<evidence type="ECO:0000313" key="10">
    <source>
        <dbReference type="Proteomes" id="UP000616724"/>
    </source>
</evidence>
<dbReference type="FunFam" id="2.40.110.10:FF:000011">
    <property type="entry name" value="Acyl-CoA dehydrogenase FadE34"/>
    <property type="match status" value="1"/>
</dbReference>
<evidence type="ECO:0000256" key="3">
    <source>
        <dbReference type="ARBA" id="ARBA00022630"/>
    </source>
</evidence>
<dbReference type="Pfam" id="PF02771">
    <property type="entry name" value="Acyl-CoA_dh_N"/>
    <property type="match status" value="2"/>
</dbReference>
<dbReference type="InterPro" id="IPR036250">
    <property type="entry name" value="AcylCo_DH-like_C"/>
</dbReference>
<organism evidence="9 10">
    <name type="scientific">Planobispora longispora</name>
    <dbReference type="NCBI Taxonomy" id="28887"/>
    <lineage>
        <taxon>Bacteria</taxon>
        <taxon>Bacillati</taxon>
        <taxon>Actinomycetota</taxon>
        <taxon>Actinomycetes</taxon>
        <taxon>Streptosporangiales</taxon>
        <taxon>Streptosporangiaceae</taxon>
        <taxon>Planobispora</taxon>
    </lineage>
</organism>
<evidence type="ECO:0000313" key="9">
    <source>
        <dbReference type="EMBL" id="GIH74575.1"/>
    </source>
</evidence>
<dbReference type="InterPro" id="IPR037069">
    <property type="entry name" value="AcylCoA_DH/ox_N_sf"/>
</dbReference>
<evidence type="ECO:0000256" key="4">
    <source>
        <dbReference type="ARBA" id="ARBA00022827"/>
    </source>
</evidence>
<dbReference type="GO" id="GO:0016627">
    <property type="term" value="F:oxidoreductase activity, acting on the CH-CH group of donors"/>
    <property type="evidence" value="ECO:0007669"/>
    <property type="project" value="InterPro"/>
</dbReference>
<feature type="domain" description="Acyl-CoA dehydrogenase/oxidase N-terminal" evidence="8">
    <location>
        <begin position="371"/>
        <end position="462"/>
    </location>
</feature>
<dbReference type="AlphaFoldDB" id="A0A8J3RH10"/>
<dbReference type="RefSeq" id="WP_203889307.1">
    <property type="nucleotide sequence ID" value="NZ_BOOH01000010.1"/>
</dbReference>
<dbReference type="InterPro" id="IPR052161">
    <property type="entry name" value="Mycobact_Acyl-CoA_DH"/>
</dbReference>
<dbReference type="Pfam" id="PF00441">
    <property type="entry name" value="Acyl-CoA_dh_1"/>
    <property type="match status" value="2"/>
</dbReference>
<dbReference type="InterPro" id="IPR009075">
    <property type="entry name" value="AcylCo_DH/oxidase_C"/>
</dbReference>
<evidence type="ECO:0000256" key="1">
    <source>
        <dbReference type="ARBA" id="ARBA00001974"/>
    </source>
</evidence>
<dbReference type="EMBL" id="BOOH01000010">
    <property type="protein sequence ID" value="GIH74575.1"/>
    <property type="molecule type" value="Genomic_DNA"/>
</dbReference>
<dbReference type="SUPFAM" id="SSF47203">
    <property type="entry name" value="Acyl-CoA dehydrogenase C-terminal domain-like"/>
    <property type="match status" value="2"/>
</dbReference>
<dbReference type="GO" id="GO:0050660">
    <property type="term" value="F:flavin adenine dinucleotide binding"/>
    <property type="evidence" value="ECO:0007669"/>
    <property type="project" value="InterPro"/>
</dbReference>
<accession>A0A8J3RH10</accession>
<reference evidence="9 10" key="1">
    <citation type="submission" date="2021-01" db="EMBL/GenBank/DDBJ databases">
        <title>Whole genome shotgun sequence of Planobispora longispora NBRC 13918.</title>
        <authorList>
            <person name="Komaki H."/>
            <person name="Tamura T."/>
        </authorList>
    </citation>
    <scope>NUCLEOTIDE SEQUENCE [LARGE SCALE GENOMIC DNA]</scope>
    <source>
        <strain evidence="9 10">NBRC 13918</strain>
    </source>
</reference>
<keyword evidence="3" id="KW-0285">Flavoprotein</keyword>
<proteinExistence type="inferred from homology"/>
<keyword evidence="5" id="KW-0560">Oxidoreductase</keyword>
<comment type="cofactor">
    <cofactor evidence="1">
        <name>FAD</name>
        <dbReference type="ChEBI" id="CHEBI:57692"/>
    </cofactor>
</comment>
<evidence type="ECO:0000259" key="6">
    <source>
        <dbReference type="Pfam" id="PF00441"/>
    </source>
</evidence>
<dbReference type="InterPro" id="IPR006091">
    <property type="entry name" value="Acyl-CoA_Oxase/DH_mid-dom"/>
</dbReference>
<dbReference type="GO" id="GO:0005886">
    <property type="term" value="C:plasma membrane"/>
    <property type="evidence" value="ECO:0007669"/>
    <property type="project" value="TreeGrafter"/>
</dbReference>
<feature type="domain" description="Acyl-CoA dehydrogenase/oxidase C-terminal" evidence="6">
    <location>
        <begin position="214"/>
        <end position="338"/>
    </location>
</feature>